<comment type="caution">
    <text evidence="2">The sequence shown here is derived from an EMBL/GenBank/DDBJ whole genome shotgun (WGS) entry which is preliminary data.</text>
</comment>
<sequence length="88" mass="9933">MGHGPAVKLGKDDAASFKTSLGVKMFFGYTFFYVLFVLLNVYFPKSMEIIIFGQTAAVVWGFSLIILAFIMAVIYNHFCTQAEKRYNS</sequence>
<organism evidence="2 3">
    <name type="scientific">Pelovirga terrestris</name>
    <dbReference type="NCBI Taxonomy" id="2771352"/>
    <lineage>
        <taxon>Bacteria</taxon>
        <taxon>Pseudomonadati</taxon>
        <taxon>Thermodesulfobacteriota</taxon>
        <taxon>Desulfuromonadia</taxon>
        <taxon>Geobacterales</taxon>
        <taxon>Geobacteraceae</taxon>
        <taxon>Pelovirga</taxon>
    </lineage>
</organism>
<keyword evidence="1" id="KW-0472">Membrane</keyword>
<gene>
    <name evidence="2" type="ORF">ICT70_03695</name>
</gene>
<proteinExistence type="predicted"/>
<dbReference type="Pfam" id="PF04341">
    <property type="entry name" value="DUF485"/>
    <property type="match status" value="1"/>
</dbReference>
<evidence type="ECO:0000313" key="2">
    <source>
        <dbReference type="EMBL" id="MBD1399767.1"/>
    </source>
</evidence>
<evidence type="ECO:0000256" key="1">
    <source>
        <dbReference type="SAM" id="Phobius"/>
    </source>
</evidence>
<dbReference type="AlphaFoldDB" id="A0A8J6UKQ1"/>
<dbReference type="Proteomes" id="UP000632828">
    <property type="component" value="Unassembled WGS sequence"/>
</dbReference>
<evidence type="ECO:0000313" key="3">
    <source>
        <dbReference type="Proteomes" id="UP000632828"/>
    </source>
</evidence>
<feature type="transmembrane region" description="Helical" evidence="1">
    <location>
        <begin position="21"/>
        <end position="43"/>
    </location>
</feature>
<dbReference type="InterPro" id="IPR007436">
    <property type="entry name" value="DUF485"/>
</dbReference>
<protein>
    <submittedName>
        <fullName evidence="2">DUF485 domain-containing protein</fullName>
    </submittedName>
</protein>
<feature type="transmembrane region" description="Helical" evidence="1">
    <location>
        <begin position="49"/>
        <end position="75"/>
    </location>
</feature>
<keyword evidence="1" id="KW-1133">Transmembrane helix</keyword>
<name>A0A8J6UKQ1_9BACT</name>
<accession>A0A8J6UKQ1</accession>
<dbReference type="RefSeq" id="WP_191154037.1">
    <property type="nucleotide sequence ID" value="NZ_JACWUN010000003.1"/>
</dbReference>
<reference evidence="2" key="1">
    <citation type="submission" date="2020-09" db="EMBL/GenBank/DDBJ databases">
        <title>Pelobacter alkaliphilus sp. nov., a novel anaerobic arsenate-reducing bacterium from terrestrial mud volcano.</title>
        <authorList>
            <person name="Khomyakova M.A."/>
            <person name="Merkel A.Y."/>
            <person name="Slobodkin A.I."/>
        </authorList>
    </citation>
    <scope>NUCLEOTIDE SEQUENCE</scope>
    <source>
        <strain evidence="2">M08fum</strain>
    </source>
</reference>
<keyword evidence="1" id="KW-0812">Transmembrane</keyword>
<keyword evidence="3" id="KW-1185">Reference proteome</keyword>
<dbReference type="EMBL" id="JACWUN010000003">
    <property type="protein sequence ID" value="MBD1399767.1"/>
    <property type="molecule type" value="Genomic_DNA"/>
</dbReference>